<gene>
    <name evidence="12" type="ORF">BDEG_20537</name>
</gene>
<evidence type="ECO:0000256" key="2">
    <source>
        <dbReference type="ARBA" id="ARBA00022679"/>
    </source>
</evidence>
<accession>A0A177W986</accession>
<dbReference type="GO" id="GO:0016020">
    <property type="term" value="C:membrane"/>
    <property type="evidence" value="ECO:0007669"/>
    <property type="project" value="UniProtKB-SubCell"/>
</dbReference>
<feature type="transmembrane region" description="Helical" evidence="10">
    <location>
        <begin position="223"/>
        <end position="244"/>
    </location>
</feature>
<evidence type="ECO:0000256" key="10">
    <source>
        <dbReference type="RuleBase" id="RU079119"/>
    </source>
</evidence>
<dbReference type="AlphaFoldDB" id="A0A177W986"/>
<comment type="domain">
    <text evidence="10">The DHHC domain is required for palmitoyltransferase activity.</text>
</comment>
<dbReference type="PANTHER" id="PTHR12246">
    <property type="entry name" value="PALMITOYLTRANSFERASE ZDHHC16"/>
    <property type="match status" value="1"/>
</dbReference>
<evidence type="ECO:0000313" key="13">
    <source>
        <dbReference type="Proteomes" id="UP000077115"/>
    </source>
</evidence>
<evidence type="ECO:0000256" key="4">
    <source>
        <dbReference type="ARBA" id="ARBA00022989"/>
    </source>
</evidence>
<keyword evidence="7" id="KW-0449">Lipoprotein</keyword>
<evidence type="ECO:0000256" key="3">
    <source>
        <dbReference type="ARBA" id="ARBA00022692"/>
    </source>
</evidence>
<evidence type="ECO:0000259" key="11">
    <source>
        <dbReference type="Pfam" id="PF01529"/>
    </source>
</evidence>
<dbReference type="GO" id="GO:0019706">
    <property type="term" value="F:protein-cysteine S-palmitoyltransferase activity"/>
    <property type="evidence" value="ECO:0007669"/>
    <property type="project" value="UniProtKB-EC"/>
</dbReference>
<keyword evidence="4 10" id="KW-1133">Transmembrane helix</keyword>
<evidence type="ECO:0000256" key="9">
    <source>
        <dbReference type="ARBA" id="ARBA00048048"/>
    </source>
</evidence>
<protein>
    <recommendedName>
        <fullName evidence="10">Palmitoyltransferase</fullName>
        <ecNumber evidence="10">2.3.1.225</ecNumber>
    </recommendedName>
</protein>
<dbReference type="EMBL" id="DS022300">
    <property type="protein sequence ID" value="OAJ36356.1"/>
    <property type="molecule type" value="Genomic_DNA"/>
</dbReference>
<comment type="subcellular location">
    <subcellularLocation>
        <location evidence="1">Membrane</location>
        <topology evidence="1">Multi-pass membrane protein</topology>
    </subcellularLocation>
</comment>
<keyword evidence="2 10" id="KW-0808">Transferase</keyword>
<dbReference type="InterPro" id="IPR039859">
    <property type="entry name" value="PFA4/ZDH16/20/ERF2-like"/>
</dbReference>
<dbReference type="Pfam" id="PF01529">
    <property type="entry name" value="DHHC"/>
    <property type="match status" value="1"/>
</dbReference>
<name>A0A177W986_BATDL</name>
<evidence type="ECO:0000256" key="6">
    <source>
        <dbReference type="ARBA" id="ARBA00023139"/>
    </source>
</evidence>
<keyword evidence="3 10" id="KW-0812">Transmembrane</keyword>
<dbReference type="STRING" id="403673.A0A177W986"/>
<keyword evidence="5 10" id="KW-0472">Membrane</keyword>
<dbReference type="InterPro" id="IPR001594">
    <property type="entry name" value="Palmitoyltrfase_DHHC"/>
</dbReference>
<evidence type="ECO:0000256" key="5">
    <source>
        <dbReference type="ARBA" id="ARBA00023136"/>
    </source>
</evidence>
<dbReference type="VEuPathDB" id="FungiDB:BDEG_20537"/>
<proteinExistence type="inferred from homology"/>
<feature type="transmembrane region" description="Helical" evidence="10">
    <location>
        <begin position="77"/>
        <end position="96"/>
    </location>
</feature>
<evidence type="ECO:0000256" key="8">
    <source>
        <dbReference type="ARBA" id="ARBA00023315"/>
    </source>
</evidence>
<keyword evidence="8 10" id="KW-0012">Acyltransferase</keyword>
<organism evidence="12 13">
    <name type="scientific">Batrachochytrium dendrobatidis (strain JEL423)</name>
    <dbReference type="NCBI Taxonomy" id="403673"/>
    <lineage>
        <taxon>Eukaryota</taxon>
        <taxon>Fungi</taxon>
        <taxon>Fungi incertae sedis</taxon>
        <taxon>Chytridiomycota</taxon>
        <taxon>Chytridiomycota incertae sedis</taxon>
        <taxon>Chytridiomycetes</taxon>
        <taxon>Rhizophydiales</taxon>
        <taxon>Rhizophydiales incertae sedis</taxon>
        <taxon>Batrachochytrium</taxon>
    </lineage>
</organism>
<keyword evidence="6" id="KW-0564">Palmitate</keyword>
<evidence type="ECO:0000256" key="7">
    <source>
        <dbReference type="ARBA" id="ARBA00023288"/>
    </source>
</evidence>
<reference evidence="12 13" key="2">
    <citation type="submission" date="2016-05" db="EMBL/GenBank/DDBJ databases">
        <title>Lineage-specific infection strategies underlie the spectrum of fungal disease in amphibians.</title>
        <authorList>
            <person name="Cuomo C.A."/>
            <person name="Farrer R.A."/>
            <person name="James T."/>
            <person name="Longcore J."/>
            <person name="Birren B."/>
        </authorList>
    </citation>
    <scope>NUCLEOTIDE SEQUENCE [LARGE SCALE GENOMIC DNA]</scope>
    <source>
        <strain evidence="12 13">JEL423</strain>
    </source>
</reference>
<feature type="transmembrane region" description="Helical" evidence="10">
    <location>
        <begin position="21"/>
        <end position="46"/>
    </location>
</feature>
<feature type="transmembrane region" description="Helical" evidence="10">
    <location>
        <begin position="182"/>
        <end position="203"/>
    </location>
</feature>
<reference evidence="12 13" key="1">
    <citation type="submission" date="2006-10" db="EMBL/GenBank/DDBJ databases">
        <title>The Genome Sequence of Batrachochytrium dendrobatidis JEL423.</title>
        <authorList>
            <consortium name="The Broad Institute Genome Sequencing Platform"/>
            <person name="Birren B."/>
            <person name="Lander E."/>
            <person name="Galagan J."/>
            <person name="Cuomo C."/>
            <person name="Devon K."/>
            <person name="Jaffe D."/>
            <person name="Butler J."/>
            <person name="Alvarez P."/>
            <person name="Gnerre S."/>
            <person name="Grabherr M."/>
            <person name="Kleber M."/>
            <person name="Mauceli E."/>
            <person name="Brockman W."/>
            <person name="Young S."/>
            <person name="LaButti K."/>
            <person name="Sykes S."/>
            <person name="DeCaprio D."/>
            <person name="Crawford M."/>
            <person name="Koehrsen M."/>
            <person name="Engels R."/>
            <person name="Montgomery P."/>
            <person name="Pearson M."/>
            <person name="Howarth C."/>
            <person name="Larson L."/>
            <person name="White J."/>
            <person name="O'Leary S."/>
            <person name="Kodira C."/>
            <person name="Zeng Q."/>
            <person name="Yandava C."/>
            <person name="Alvarado L."/>
            <person name="Longcore J."/>
            <person name="James T."/>
        </authorList>
    </citation>
    <scope>NUCLEOTIDE SEQUENCE [LARGE SCALE GENOMIC DNA]</scope>
    <source>
        <strain evidence="12 13">JEL423</strain>
    </source>
</reference>
<dbReference type="Proteomes" id="UP000077115">
    <property type="component" value="Unassembled WGS sequence"/>
</dbReference>
<evidence type="ECO:0000256" key="1">
    <source>
        <dbReference type="ARBA" id="ARBA00004141"/>
    </source>
</evidence>
<dbReference type="PROSITE" id="PS50216">
    <property type="entry name" value="DHHC"/>
    <property type="match status" value="1"/>
</dbReference>
<dbReference type="OrthoDB" id="9909019at2759"/>
<dbReference type="eggNOG" id="KOG1313">
    <property type="taxonomic scope" value="Eukaryota"/>
</dbReference>
<evidence type="ECO:0000313" key="12">
    <source>
        <dbReference type="EMBL" id="OAJ36356.1"/>
    </source>
</evidence>
<dbReference type="EC" id="2.3.1.225" evidence="10"/>
<comment type="similarity">
    <text evidence="10">Belongs to the DHHC palmitoyltransferase family.</text>
</comment>
<feature type="domain" description="Palmitoyltransferase DHHC" evidence="11">
    <location>
        <begin position="139"/>
        <end position="260"/>
    </location>
</feature>
<comment type="catalytic activity">
    <reaction evidence="9 10">
        <text>L-cysteinyl-[protein] + hexadecanoyl-CoA = S-hexadecanoyl-L-cysteinyl-[protein] + CoA</text>
        <dbReference type="Rhea" id="RHEA:36683"/>
        <dbReference type="Rhea" id="RHEA-COMP:10131"/>
        <dbReference type="Rhea" id="RHEA-COMP:11032"/>
        <dbReference type="ChEBI" id="CHEBI:29950"/>
        <dbReference type="ChEBI" id="CHEBI:57287"/>
        <dbReference type="ChEBI" id="CHEBI:57379"/>
        <dbReference type="ChEBI" id="CHEBI:74151"/>
        <dbReference type="EC" id="2.3.1.225"/>
    </reaction>
</comment>
<sequence>MKILWKDPAIIMRVCSAILNGCAYGIGPFLIMIAFALIGLLGYSLFKFALPIWFPSFSSDQIDLGYRESTITTICRMGHIIISIYLLYSICFHYIASILTDPGRTHEGLVECLLGEQTPSQGLTSSPILSDLEEPLIRRCRKCTLPKPARAHHCTICKRCIMKMDHHCPWIHNCVGIFNHEYFYLFLVYTTVATTYFSCLSMGAAWRVFSGKDDAIVIELEPVFILAFLMSTVMSPLLFGFVAWHSWLIGTGQTSIEHLVNQDLSSSYDINGESFINEYDLGTIRNFKEFFGISSSR</sequence>